<dbReference type="EMBL" id="HBUE01200407">
    <property type="protein sequence ID" value="CAG6529567.1"/>
    <property type="molecule type" value="Transcribed_RNA"/>
</dbReference>
<name>A0A8D8MI11_CULPI</name>
<reference evidence="1" key="1">
    <citation type="submission" date="2021-05" db="EMBL/GenBank/DDBJ databases">
        <authorList>
            <person name="Alioto T."/>
            <person name="Alioto T."/>
            <person name="Gomez Garrido J."/>
        </authorList>
    </citation>
    <scope>NUCLEOTIDE SEQUENCE</scope>
</reference>
<organism evidence="1">
    <name type="scientific">Culex pipiens</name>
    <name type="common">House mosquito</name>
    <dbReference type="NCBI Taxonomy" id="7175"/>
    <lineage>
        <taxon>Eukaryota</taxon>
        <taxon>Metazoa</taxon>
        <taxon>Ecdysozoa</taxon>
        <taxon>Arthropoda</taxon>
        <taxon>Hexapoda</taxon>
        <taxon>Insecta</taxon>
        <taxon>Pterygota</taxon>
        <taxon>Neoptera</taxon>
        <taxon>Endopterygota</taxon>
        <taxon>Diptera</taxon>
        <taxon>Nematocera</taxon>
        <taxon>Culicoidea</taxon>
        <taxon>Culicidae</taxon>
        <taxon>Culicinae</taxon>
        <taxon>Culicini</taxon>
        <taxon>Culex</taxon>
        <taxon>Culex</taxon>
    </lineage>
</organism>
<sequence length="129" mass="14520">MIQRLFLEIFVSILHLWSRSNLLLQDHIPMPGFIERLGPQAISTYTIQTAVFLSRWPFLAFLLLGMLVGAKPSSNTCTPRIQQMLGQLTVLLHPLIVTTTLILQFCHGVTHPLPGIIKLFPEKFAAVEC</sequence>
<dbReference type="EMBL" id="HBUE01306564">
    <property type="protein sequence ID" value="CAG6581353.1"/>
    <property type="molecule type" value="Transcribed_RNA"/>
</dbReference>
<dbReference type="AlphaFoldDB" id="A0A8D8MI11"/>
<proteinExistence type="predicted"/>
<evidence type="ECO:0000313" key="1">
    <source>
        <dbReference type="EMBL" id="CAG6529567.1"/>
    </source>
</evidence>
<accession>A0A8D8MI11</accession>
<protein>
    <submittedName>
        <fullName evidence="1">(northern house mosquito) hypothetical protein</fullName>
    </submittedName>
</protein>